<evidence type="ECO:0000313" key="2">
    <source>
        <dbReference type="Proteomes" id="UP000037122"/>
    </source>
</evidence>
<reference evidence="2" key="1">
    <citation type="journal article" date="2015" name="BMC Genomics">
        <title>Draft genome of a commonly misdiagnosed multidrug resistant pathogen Candida auris.</title>
        <authorList>
            <person name="Chatterjee S."/>
            <person name="Alampalli S.V."/>
            <person name="Nageshan R.K."/>
            <person name="Chettiar S.T."/>
            <person name="Joshi S."/>
            <person name="Tatu U.S."/>
        </authorList>
    </citation>
    <scope>NUCLEOTIDE SEQUENCE [LARGE SCALE GENOMIC DNA]</scope>
    <source>
        <strain evidence="2">6684</strain>
    </source>
</reference>
<sequence>MFLFILWLRTDYEDMQQKIREKHSNKLFRIIKCMLILMSEPNLLFEVSLHLFSVVVHGLSVAFI</sequence>
<comment type="caution">
    <text evidence="1">The sequence shown here is derived from an EMBL/GenBank/DDBJ whole genome shotgun (WGS) entry which is preliminary data.</text>
</comment>
<gene>
    <name evidence="1" type="ORF">QG37_06044</name>
</gene>
<dbReference type="EMBL" id="LGST01000041">
    <property type="protein sequence ID" value="KND97645.1"/>
    <property type="molecule type" value="Genomic_DNA"/>
</dbReference>
<evidence type="ECO:0000313" key="1">
    <source>
        <dbReference type="EMBL" id="KND97645.1"/>
    </source>
</evidence>
<name>A0A0L0NVB8_CANAR</name>
<dbReference type="VEuPathDB" id="FungiDB:QG37_06044"/>
<proteinExistence type="predicted"/>
<organism evidence="1 2">
    <name type="scientific">Candidozyma auris</name>
    <name type="common">Yeast</name>
    <name type="synonym">Candida auris</name>
    <dbReference type="NCBI Taxonomy" id="498019"/>
    <lineage>
        <taxon>Eukaryota</taxon>
        <taxon>Fungi</taxon>
        <taxon>Dikarya</taxon>
        <taxon>Ascomycota</taxon>
        <taxon>Saccharomycotina</taxon>
        <taxon>Pichiomycetes</taxon>
        <taxon>Metschnikowiaceae</taxon>
        <taxon>Candidozyma</taxon>
    </lineage>
</organism>
<dbReference type="Proteomes" id="UP000037122">
    <property type="component" value="Unassembled WGS sequence"/>
</dbReference>
<protein>
    <submittedName>
        <fullName evidence="1">Uncharacterized protein</fullName>
    </submittedName>
</protein>
<accession>A0A0L0NVB8</accession>
<dbReference type="AlphaFoldDB" id="A0A0L0NVB8"/>